<name>A0ABU1I069_9MICO</name>
<evidence type="ECO:0000259" key="5">
    <source>
        <dbReference type="PROSITE" id="PS51296"/>
    </source>
</evidence>
<dbReference type="PANTHER" id="PTHR13847:SF274">
    <property type="entry name" value="RIESKE 2FE-2S IRON-SULFUR PROTEIN YHFW-RELATED"/>
    <property type="match status" value="1"/>
</dbReference>
<comment type="caution">
    <text evidence="6">The sequence shown here is derived from an EMBL/GenBank/DDBJ whole genome shotgun (WGS) entry which is preliminary data.</text>
</comment>
<dbReference type="Gene3D" id="2.102.10.10">
    <property type="entry name" value="Rieske [2Fe-2S] iron-sulphur domain"/>
    <property type="match status" value="1"/>
</dbReference>
<keyword evidence="7" id="KW-1185">Reference proteome</keyword>
<evidence type="ECO:0000313" key="7">
    <source>
        <dbReference type="Proteomes" id="UP001260188"/>
    </source>
</evidence>
<evidence type="ECO:0000256" key="1">
    <source>
        <dbReference type="ARBA" id="ARBA00022714"/>
    </source>
</evidence>
<dbReference type="PANTHER" id="PTHR13847">
    <property type="entry name" value="SARCOSINE DEHYDROGENASE-RELATED"/>
    <property type="match status" value="1"/>
</dbReference>
<dbReference type="InterPro" id="IPR006076">
    <property type="entry name" value="FAD-dep_OxRdtase"/>
</dbReference>
<dbReference type="SUPFAM" id="SSF50022">
    <property type="entry name" value="ISP domain"/>
    <property type="match status" value="1"/>
</dbReference>
<dbReference type="Proteomes" id="UP001260188">
    <property type="component" value="Unassembled WGS sequence"/>
</dbReference>
<reference evidence="6 7" key="1">
    <citation type="submission" date="2023-08" db="EMBL/GenBank/DDBJ databases">
        <title>Functional and genomic diversity of the sorghum phyllosphere microbiome.</title>
        <authorList>
            <person name="Shade A."/>
        </authorList>
    </citation>
    <scope>NUCLEOTIDE SEQUENCE [LARGE SCALE GENOMIC DNA]</scope>
    <source>
        <strain evidence="6 7">SORGH_AS_0919</strain>
    </source>
</reference>
<keyword evidence="3" id="KW-0408">Iron</keyword>
<dbReference type="RefSeq" id="WP_309665760.1">
    <property type="nucleotide sequence ID" value="NZ_JAVIZA010000001.1"/>
</dbReference>
<dbReference type="InterPro" id="IPR036922">
    <property type="entry name" value="Rieske_2Fe-2S_sf"/>
</dbReference>
<dbReference type="InterPro" id="IPR017941">
    <property type="entry name" value="Rieske_2Fe-2S"/>
</dbReference>
<keyword evidence="2" id="KW-0479">Metal-binding</keyword>
<dbReference type="Gene3D" id="3.50.50.60">
    <property type="entry name" value="FAD/NAD(P)-binding domain"/>
    <property type="match status" value="1"/>
</dbReference>
<organism evidence="6 7">
    <name type="scientific">Microbacterium paludicola</name>
    <dbReference type="NCBI Taxonomy" id="300019"/>
    <lineage>
        <taxon>Bacteria</taxon>
        <taxon>Bacillati</taxon>
        <taxon>Actinomycetota</taxon>
        <taxon>Actinomycetes</taxon>
        <taxon>Micrococcales</taxon>
        <taxon>Microbacteriaceae</taxon>
        <taxon>Microbacterium</taxon>
    </lineage>
</organism>
<dbReference type="Pfam" id="PF01266">
    <property type="entry name" value="DAO"/>
    <property type="match status" value="1"/>
</dbReference>
<evidence type="ECO:0000256" key="4">
    <source>
        <dbReference type="ARBA" id="ARBA00023014"/>
    </source>
</evidence>
<dbReference type="Pfam" id="PF00355">
    <property type="entry name" value="Rieske"/>
    <property type="match status" value="1"/>
</dbReference>
<keyword evidence="1" id="KW-0001">2Fe-2S</keyword>
<dbReference type="InterPro" id="IPR036188">
    <property type="entry name" value="FAD/NAD-bd_sf"/>
</dbReference>
<evidence type="ECO:0000313" key="6">
    <source>
        <dbReference type="EMBL" id="MDR6167279.1"/>
    </source>
</evidence>
<evidence type="ECO:0000256" key="2">
    <source>
        <dbReference type="ARBA" id="ARBA00022723"/>
    </source>
</evidence>
<sequence>MTALWKSDVAVPAGAPFEPGRRHDVVIVGAGLTGLATALELVRSGMDVAIVERGGIGELASGSNTGKISLLQGTTLSSLRRHHPASLVRAYVDANRDGFEWITRAADELGVSTTTRTAYTHAQGAEGVAAVTDEYRAAREAGLDVRLAGADELAAGPVRMTSAVALDEQRAIDPMSLLTALATAFVAAGGRLHLGTAVRRVRVVPRPRIDTEAGPLFAEKIVLATGAPITDRGLYFAKVSGMRSACVSFDLEGEVPEGMYLSADSPTRSVRTVTAADGAGGPERSPQLVVGGAGHPVGRTDSELAKLEELVAWARDTFPVGAETHRWSAQDYTSHNLVPFIGAMPRSLGRVRFATGYAKWGLTNAPAAALRIASELRGERMRERPTWMTVIGTRLTVPADLARGAAENAKIGAVAARGWASAARRPTPVAQPAEGEGTVAQHHARPVGVSTIDGQTRAVSAICPHLGGVLEWNDLECTWDCPLHASRFTPDGERIEGPASTGLRRLR</sequence>
<feature type="domain" description="Rieske" evidence="5">
    <location>
        <begin position="426"/>
        <end position="507"/>
    </location>
</feature>
<dbReference type="Gene3D" id="3.30.9.10">
    <property type="entry name" value="D-Amino Acid Oxidase, subunit A, domain 2"/>
    <property type="match status" value="1"/>
</dbReference>
<gene>
    <name evidence="6" type="ORF">QE367_001483</name>
</gene>
<dbReference type="PROSITE" id="PS51296">
    <property type="entry name" value="RIESKE"/>
    <property type="match status" value="1"/>
</dbReference>
<accession>A0ABU1I069</accession>
<evidence type="ECO:0000256" key="3">
    <source>
        <dbReference type="ARBA" id="ARBA00023004"/>
    </source>
</evidence>
<proteinExistence type="predicted"/>
<dbReference type="EMBL" id="JAVIZA010000001">
    <property type="protein sequence ID" value="MDR6167279.1"/>
    <property type="molecule type" value="Genomic_DNA"/>
</dbReference>
<protein>
    <submittedName>
        <fullName evidence="6">Glycine/D-amino acid oxidase-like deaminating enzyme/nitrite reductase/ring-hydroxylating ferredoxin subunit</fullName>
    </submittedName>
</protein>
<keyword evidence="4" id="KW-0411">Iron-sulfur</keyword>
<dbReference type="SUPFAM" id="SSF51905">
    <property type="entry name" value="FAD/NAD(P)-binding domain"/>
    <property type="match status" value="1"/>
</dbReference>